<feature type="region of interest" description="Disordered" evidence="1">
    <location>
        <begin position="132"/>
        <end position="170"/>
    </location>
</feature>
<comment type="caution">
    <text evidence="2">The sequence shown here is derived from an EMBL/GenBank/DDBJ whole genome shotgun (WGS) entry which is preliminary data.</text>
</comment>
<feature type="compositionally biased region" description="Basic and acidic residues" evidence="1">
    <location>
        <begin position="148"/>
        <end position="162"/>
    </location>
</feature>
<dbReference type="Proteomes" id="UP000499080">
    <property type="component" value="Unassembled WGS sequence"/>
</dbReference>
<dbReference type="OrthoDB" id="6431657at2759"/>
<dbReference type="AlphaFoldDB" id="A0A4Y2SYX6"/>
<reference evidence="2 3" key="1">
    <citation type="journal article" date="2019" name="Sci. Rep.">
        <title>Orb-weaving spider Araneus ventricosus genome elucidates the spidroin gene catalogue.</title>
        <authorList>
            <person name="Kono N."/>
            <person name="Nakamura H."/>
            <person name="Ohtoshi R."/>
            <person name="Moran D.A.P."/>
            <person name="Shinohara A."/>
            <person name="Yoshida Y."/>
            <person name="Fujiwara M."/>
            <person name="Mori M."/>
            <person name="Tomita M."/>
            <person name="Arakawa K."/>
        </authorList>
    </citation>
    <scope>NUCLEOTIDE SEQUENCE [LARGE SCALE GENOMIC DNA]</scope>
</reference>
<evidence type="ECO:0000313" key="3">
    <source>
        <dbReference type="Proteomes" id="UP000499080"/>
    </source>
</evidence>
<sequence length="170" mass="19479">MLVELEPPPWYQPLPSVVSETTDRFRWPILQTRQICSPPPDRLSVEGPLDSPPPKPRLRYHRQSTYTDVFNKHPLSSVTTPKIESLWRYPVGKHGDFSGESTYERVHRWPSKVERQEECKPPPLISTMGLGIIPILGRGDGPQVAEKPSGEKDREVDRKESVENYLASQR</sequence>
<evidence type="ECO:0000313" key="2">
    <source>
        <dbReference type="EMBL" id="GBN93554.1"/>
    </source>
</evidence>
<dbReference type="EMBL" id="BGPR01025001">
    <property type="protein sequence ID" value="GBN93554.1"/>
    <property type="molecule type" value="Genomic_DNA"/>
</dbReference>
<evidence type="ECO:0000256" key="1">
    <source>
        <dbReference type="SAM" id="MobiDB-lite"/>
    </source>
</evidence>
<keyword evidence="3" id="KW-1185">Reference proteome</keyword>
<accession>A0A4Y2SYX6</accession>
<protein>
    <submittedName>
        <fullName evidence="2">Uncharacterized protein</fullName>
    </submittedName>
</protein>
<name>A0A4Y2SYX6_ARAVE</name>
<gene>
    <name evidence="2" type="ORF">AVEN_254898_1</name>
</gene>
<proteinExistence type="predicted"/>
<organism evidence="2 3">
    <name type="scientific">Araneus ventricosus</name>
    <name type="common">Orbweaver spider</name>
    <name type="synonym">Epeira ventricosa</name>
    <dbReference type="NCBI Taxonomy" id="182803"/>
    <lineage>
        <taxon>Eukaryota</taxon>
        <taxon>Metazoa</taxon>
        <taxon>Ecdysozoa</taxon>
        <taxon>Arthropoda</taxon>
        <taxon>Chelicerata</taxon>
        <taxon>Arachnida</taxon>
        <taxon>Araneae</taxon>
        <taxon>Araneomorphae</taxon>
        <taxon>Entelegynae</taxon>
        <taxon>Araneoidea</taxon>
        <taxon>Araneidae</taxon>
        <taxon>Araneus</taxon>
    </lineage>
</organism>